<dbReference type="Proteomes" id="UP001257277">
    <property type="component" value="Unassembled WGS sequence"/>
</dbReference>
<proteinExistence type="predicted"/>
<dbReference type="SUPFAM" id="SSF53448">
    <property type="entry name" value="Nucleotide-diphospho-sugar transferases"/>
    <property type="match status" value="1"/>
</dbReference>
<keyword evidence="3" id="KW-1185">Reference proteome</keyword>
<dbReference type="Pfam" id="PF12804">
    <property type="entry name" value="NTP_transf_3"/>
    <property type="match status" value="1"/>
</dbReference>
<dbReference type="PANTHER" id="PTHR43777">
    <property type="entry name" value="MOLYBDENUM COFACTOR CYTIDYLYLTRANSFERASE"/>
    <property type="match status" value="1"/>
</dbReference>
<dbReference type="InterPro" id="IPR029044">
    <property type="entry name" value="Nucleotide-diphossugar_trans"/>
</dbReference>
<protein>
    <submittedName>
        <fullName evidence="2">Nucleotidyltransferase family protein</fullName>
    </submittedName>
</protein>
<dbReference type="CDD" id="cd04182">
    <property type="entry name" value="GT_2_like_f"/>
    <property type="match status" value="1"/>
</dbReference>
<accession>A0ABU3LCN1</accession>
<dbReference type="Gene3D" id="3.90.550.10">
    <property type="entry name" value="Spore Coat Polysaccharide Biosynthesis Protein SpsA, Chain A"/>
    <property type="match status" value="1"/>
</dbReference>
<evidence type="ECO:0000259" key="1">
    <source>
        <dbReference type="Pfam" id="PF12804"/>
    </source>
</evidence>
<sequence length="196" mass="21646">MKDETVILLLAAGASKRLGTPKQLLSYKEGTLLEDTISKLLTLQAQKVYVVLGAHFDRIQPTIAHLPIGIIQNHEWEKGMGTSISTGISYLIQEVSCKKILITLVDLPLFEISNYEALLNTHNTNNLGISVTKYTNNQGVPVVFDSAYFESLIKLSGEEGAKSILMENKSDVAYYEANIAYFDIDTMDDYVALVAP</sequence>
<reference evidence="2 3" key="1">
    <citation type="submission" date="2023-09" db="EMBL/GenBank/DDBJ databases">
        <title>Novel taxa isolated from Blanes Bay.</title>
        <authorList>
            <person name="Rey-Velasco X."/>
            <person name="Lucena T."/>
        </authorList>
    </citation>
    <scope>NUCLEOTIDE SEQUENCE [LARGE SCALE GENOMIC DNA]</scope>
    <source>
        <strain evidence="2 3">S356</strain>
    </source>
</reference>
<dbReference type="InterPro" id="IPR025877">
    <property type="entry name" value="MobA-like_NTP_Trfase"/>
</dbReference>
<organism evidence="2 3">
    <name type="scientific">Asprobacillus argus</name>
    <dbReference type="NCBI Taxonomy" id="3076534"/>
    <lineage>
        <taxon>Bacteria</taxon>
        <taxon>Pseudomonadati</taxon>
        <taxon>Bacteroidota</taxon>
        <taxon>Flavobacteriia</taxon>
        <taxon>Flavobacteriales</taxon>
        <taxon>Flavobacteriaceae</taxon>
        <taxon>Asprobacillus</taxon>
    </lineage>
</organism>
<dbReference type="EMBL" id="JAVTTO010000001">
    <property type="protein sequence ID" value="MDT7831479.1"/>
    <property type="molecule type" value="Genomic_DNA"/>
</dbReference>
<gene>
    <name evidence="2" type="ORF">RQM59_03750</name>
</gene>
<name>A0ABU3LCN1_9FLAO</name>
<comment type="caution">
    <text evidence="2">The sequence shown here is derived from an EMBL/GenBank/DDBJ whole genome shotgun (WGS) entry which is preliminary data.</text>
</comment>
<evidence type="ECO:0000313" key="3">
    <source>
        <dbReference type="Proteomes" id="UP001257277"/>
    </source>
</evidence>
<dbReference type="RefSeq" id="WP_349240723.1">
    <property type="nucleotide sequence ID" value="NZ_JAVTTO010000001.1"/>
</dbReference>
<feature type="domain" description="MobA-like NTP transferase" evidence="1">
    <location>
        <begin position="8"/>
        <end position="168"/>
    </location>
</feature>
<evidence type="ECO:0000313" key="2">
    <source>
        <dbReference type="EMBL" id="MDT7831479.1"/>
    </source>
</evidence>
<dbReference type="PANTHER" id="PTHR43777:SF1">
    <property type="entry name" value="MOLYBDENUM COFACTOR CYTIDYLYLTRANSFERASE"/>
    <property type="match status" value="1"/>
</dbReference>